<dbReference type="SUPFAM" id="SSF53756">
    <property type="entry name" value="UDP-Glycosyltransferase/glycogen phosphorylase"/>
    <property type="match status" value="1"/>
</dbReference>
<dbReference type="Proteomes" id="UP000178349">
    <property type="component" value="Unassembled WGS sequence"/>
</dbReference>
<dbReference type="CDD" id="cd03801">
    <property type="entry name" value="GT4_PimA-like"/>
    <property type="match status" value="1"/>
</dbReference>
<sequence length="387" mass="44384">MKIAMIGQKGIPAIYGGVEKHVHDLALRLAKNHDIYVYSRKWYTKTKKNSYQGVNIVHTPTIHTKHLDAISHTFTSTIHALFQGYDVIHYHGVGPSLLSWIPRIFAPKTKVVNTFHSIDRYHQKWNFFAKFMLKVGEKAACTFAHETIAVSESIKQYCQNEYNIAPTYIPNGVNKIEKKIGQNNLKQFNLDKNKYFVFVSRLVPHKGAHLLIEAFQNLKKNNPENKIIQNLKLAIVGGSAYTDEYIKQLHEQAKNNSDIVFTDFQSGDTLDELYANSLALVHPSLNEGLPITVLQAMSYQIPVLVSTIPEHLEIIRDPQALFIENNINEMEKCIKNFLAKNTKEHEKMAKDNIAIIDKQYTWDVIVPRIEELYKRVSLSSKTKLKKL</sequence>
<feature type="domain" description="Glycosyltransferase subfamily 4-like N-terminal" evidence="2">
    <location>
        <begin position="15"/>
        <end position="174"/>
    </location>
</feature>
<dbReference type="Pfam" id="PF13439">
    <property type="entry name" value="Glyco_transf_4"/>
    <property type="match status" value="1"/>
</dbReference>
<organism evidence="3 4">
    <name type="scientific">Candidatus Magasanikbacteria bacterium RIFOXYC12_FULL_33_11</name>
    <dbReference type="NCBI Taxonomy" id="1798701"/>
    <lineage>
        <taxon>Bacteria</taxon>
        <taxon>Candidatus Magasanikiibacteriota</taxon>
    </lineage>
</organism>
<comment type="caution">
    <text evidence="3">The sequence shown here is derived from an EMBL/GenBank/DDBJ whole genome shotgun (WGS) entry which is preliminary data.</text>
</comment>
<dbReference type="Gene3D" id="3.40.50.2000">
    <property type="entry name" value="Glycogen Phosphorylase B"/>
    <property type="match status" value="2"/>
</dbReference>
<dbReference type="GO" id="GO:0016757">
    <property type="term" value="F:glycosyltransferase activity"/>
    <property type="evidence" value="ECO:0007669"/>
    <property type="project" value="InterPro"/>
</dbReference>
<name>A0A1F6NQ43_9BACT</name>
<dbReference type="PANTHER" id="PTHR45947:SF3">
    <property type="entry name" value="SULFOQUINOVOSYL TRANSFERASE SQD2"/>
    <property type="match status" value="1"/>
</dbReference>
<dbReference type="AlphaFoldDB" id="A0A1F6NQ43"/>
<evidence type="ECO:0000259" key="1">
    <source>
        <dbReference type="Pfam" id="PF00534"/>
    </source>
</evidence>
<protein>
    <recommendedName>
        <fullName evidence="5">Glycosyl transferase family 1</fullName>
    </recommendedName>
</protein>
<evidence type="ECO:0000313" key="4">
    <source>
        <dbReference type="Proteomes" id="UP000178349"/>
    </source>
</evidence>
<accession>A0A1F6NQ43</accession>
<evidence type="ECO:0000259" key="2">
    <source>
        <dbReference type="Pfam" id="PF13439"/>
    </source>
</evidence>
<gene>
    <name evidence="3" type="ORF">A2493_00335</name>
</gene>
<evidence type="ECO:0000313" key="3">
    <source>
        <dbReference type="EMBL" id="OGH85975.1"/>
    </source>
</evidence>
<dbReference type="Pfam" id="PF00534">
    <property type="entry name" value="Glycos_transf_1"/>
    <property type="match status" value="1"/>
</dbReference>
<reference evidence="3 4" key="1">
    <citation type="journal article" date="2016" name="Nat. Commun.">
        <title>Thousands of microbial genomes shed light on interconnected biogeochemical processes in an aquifer system.</title>
        <authorList>
            <person name="Anantharaman K."/>
            <person name="Brown C.T."/>
            <person name="Hug L.A."/>
            <person name="Sharon I."/>
            <person name="Castelle C.J."/>
            <person name="Probst A.J."/>
            <person name="Thomas B.C."/>
            <person name="Singh A."/>
            <person name="Wilkins M.J."/>
            <person name="Karaoz U."/>
            <person name="Brodie E.L."/>
            <person name="Williams K.H."/>
            <person name="Hubbard S.S."/>
            <person name="Banfield J.F."/>
        </authorList>
    </citation>
    <scope>NUCLEOTIDE SEQUENCE [LARGE SCALE GENOMIC DNA]</scope>
</reference>
<dbReference type="InterPro" id="IPR050194">
    <property type="entry name" value="Glycosyltransferase_grp1"/>
</dbReference>
<feature type="domain" description="Glycosyl transferase family 1" evidence="1">
    <location>
        <begin position="186"/>
        <end position="350"/>
    </location>
</feature>
<proteinExistence type="predicted"/>
<dbReference type="InterPro" id="IPR001296">
    <property type="entry name" value="Glyco_trans_1"/>
</dbReference>
<evidence type="ECO:0008006" key="5">
    <source>
        <dbReference type="Google" id="ProtNLM"/>
    </source>
</evidence>
<dbReference type="InterPro" id="IPR028098">
    <property type="entry name" value="Glyco_trans_4-like_N"/>
</dbReference>
<dbReference type="PANTHER" id="PTHR45947">
    <property type="entry name" value="SULFOQUINOVOSYL TRANSFERASE SQD2"/>
    <property type="match status" value="1"/>
</dbReference>
<dbReference type="EMBL" id="MFQW01000033">
    <property type="protein sequence ID" value="OGH85975.1"/>
    <property type="molecule type" value="Genomic_DNA"/>
</dbReference>